<sequence>MALTARDINGCIDFDAIEGFADRVATPDFEFGKVCAKEYLTFNEAFRDTLENITDYRWDFGDGTIEEGQVPIPMITHAFNKGGTYPVTLTVINSFSGCERSVTRNVDIISPPQINFDFDTICARTTMHFRNLTTPGDGAIAGYTWVFPDGSTDDAADASYFFEESGVFPVSLISISSLGCRDTLTQKVLIKQAPTAGVEIPVPFVEAFIPVQMYDASEGDIVSYFWDFGDGNVTEEKDPIHTYDKIDRYPLKHAVMNTIGCSDTLQLMLDLNVYLDLPTAFSPNNDDKNDQLKLLHQGIKQLYTYKLYNRYGQEVFSAEGDVDAAWDGTYNGRSQPQGVYVAHVKALGAYGKEFNFKRNVTLLR</sequence>
<evidence type="ECO:0000256" key="3">
    <source>
        <dbReference type="ARBA" id="ARBA00022737"/>
    </source>
</evidence>
<keyword evidence="4" id="KW-1133">Transmembrane helix</keyword>
<evidence type="ECO:0000256" key="2">
    <source>
        <dbReference type="ARBA" id="ARBA00022692"/>
    </source>
</evidence>
<dbReference type="EMBL" id="AMZN01000014">
    <property type="protein sequence ID" value="ELR72847.1"/>
    <property type="molecule type" value="Genomic_DNA"/>
</dbReference>
<organism evidence="7 8">
    <name type="scientific">Fulvivirga imtechensis AK7</name>
    <dbReference type="NCBI Taxonomy" id="1237149"/>
    <lineage>
        <taxon>Bacteria</taxon>
        <taxon>Pseudomonadati</taxon>
        <taxon>Bacteroidota</taxon>
        <taxon>Cytophagia</taxon>
        <taxon>Cytophagales</taxon>
        <taxon>Fulvivirgaceae</taxon>
        <taxon>Fulvivirga</taxon>
    </lineage>
</organism>
<dbReference type="InterPro" id="IPR000601">
    <property type="entry name" value="PKD_dom"/>
</dbReference>
<protein>
    <submittedName>
        <fullName evidence="7">PKD protein</fullName>
    </submittedName>
</protein>
<feature type="domain" description="PKD" evidence="6">
    <location>
        <begin position="211"/>
        <end position="260"/>
    </location>
</feature>
<evidence type="ECO:0000259" key="6">
    <source>
        <dbReference type="PROSITE" id="PS50093"/>
    </source>
</evidence>
<dbReference type="InterPro" id="IPR035986">
    <property type="entry name" value="PKD_dom_sf"/>
</dbReference>
<evidence type="ECO:0000256" key="4">
    <source>
        <dbReference type="ARBA" id="ARBA00022989"/>
    </source>
</evidence>
<dbReference type="eggNOG" id="COG3291">
    <property type="taxonomic scope" value="Bacteria"/>
</dbReference>
<dbReference type="Proteomes" id="UP000011135">
    <property type="component" value="Unassembled WGS sequence"/>
</dbReference>
<dbReference type="InterPro" id="IPR013783">
    <property type="entry name" value="Ig-like_fold"/>
</dbReference>
<accession>L8K049</accession>
<proteinExistence type="predicted"/>
<comment type="subcellular location">
    <subcellularLocation>
        <location evidence="1">Membrane</location>
        <topology evidence="1">Multi-pass membrane protein</topology>
    </subcellularLocation>
</comment>
<dbReference type="SUPFAM" id="SSF49299">
    <property type="entry name" value="PKD domain"/>
    <property type="match status" value="3"/>
</dbReference>
<dbReference type="GO" id="GO:0006816">
    <property type="term" value="P:calcium ion transport"/>
    <property type="evidence" value="ECO:0007669"/>
    <property type="project" value="TreeGrafter"/>
</dbReference>
<dbReference type="NCBIfam" id="TIGR04131">
    <property type="entry name" value="Bac_Flav_CTERM"/>
    <property type="match status" value="1"/>
</dbReference>
<dbReference type="PANTHER" id="PTHR46730">
    <property type="entry name" value="POLYCYSTIN-1"/>
    <property type="match status" value="1"/>
</dbReference>
<dbReference type="InterPro" id="IPR022409">
    <property type="entry name" value="PKD/Chitinase_dom"/>
</dbReference>
<evidence type="ECO:0000313" key="7">
    <source>
        <dbReference type="EMBL" id="ELR72847.1"/>
    </source>
</evidence>
<dbReference type="OrthoDB" id="7443339at2"/>
<feature type="domain" description="PKD" evidence="6">
    <location>
        <begin position="136"/>
        <end position="190"/>
    </location>
</feature>
<dbReference type="SMART" id="SM00089">
    <property type="entry name" value="PKD"/>
    <property type="match status" value="3"/>
</dbReference>
<evidence type="ECO:0000313" key="8">
    <source>
        <dbReference type="Proteomes" id="UP000011135"/>
    </source>
</evidence>
<keyword evidence="8" id="KW-1185">Reference proteome</keyword>
<evidence type="ECO:0000256" key="5">
    <source>
        <dbReference type="ARBA" id="ARBA00023136"/>
    </source>
</evidence>
<dbReference type="Gene3D" id="2.60.40.10">
    <property type="entry name" value="Immunoglobulins"/>
    <property type="match status" value="3"/>
</dbReference>
<dbReference type="STRING" id="1237149.C900_00808"/>
<dbReference type="CDD" id="cd00146">
    <property type="entry name" value="PKD"/>
    <property type="match status" value="3"/>
</dbReference>
<dbReference type="PANTHER" id="PTHR46730:SF1">
    <property type="entry name" value="PLAT DOMAIN-CONTAINING PROTEIN"/>
    <property type="match status" value="1"/>
</dbReference>
<keyword evidence="2" id="KW-0812">Transmembrane</keyword>
<dbReference type="RefSeq" id="WP_009578507.1">
    <property type="nucleotide sequence ID" value="NZ_AMZN01000014.1"/>
</dbReference>
<dbReference type="GO" id="GO:0005886">
    <property type="term" value="C:plasma membrane"/>
    <property type="evidence" value="ECO:0007669"/>
    <property type="project" value="TreeGrafter"/>
</dbReference>
<name>L8K049_9BACT</name>
<evidence type="ECO:0000256" key="1">
    <source>
        <dbReference type="ARBA" id="ARBA00004141"/>
    </source>
</evidence>
<reference evidence="7 8" key="1">
    <citation type="submission" date="2012-12" db="EMBL/GenBank/DDBJ databases">
        <title>Genome assembly of Fulvivirga imtechensis AK7.</title>
        <authorList>
            <person name="Nupur N."/>
            <person name="Khatri I."/>
            <person name="Kumar R."/>
            <person name="Subramanian S."/>
            <person name="Pinnaka A."/>
        </authorList>
    </citation>
    <scope>NUCLEOTIDE SEQUENCE [LARGE SCALE GENOMIC DNA]</scope>
    <source>
        <strain evidence="7 8">AK7</strain>
    </source>
</reference>
<dbReference type="AlphaFoldDB" id="L8K049"/>
<keyword evidence="5" id="KW-0472">Membrane</keyword>
<comment type="caution">
    <text evidence="7">The sequence shown here is derived from an EMBL/GenBank/DDBJ whole genome shotgun (WGS) entry which is preliminary data.</text>
</comment>
<dbReference type="Pfam" id="PF13585">
    <property type="entry name" value="CHU_C"/>
    <property type="match status" value="1"/>
</dbReference>
<feature type="domain" description="PKD" evidence="6">
    <location>
        <begin position="56"/>
        <end position="106"/>
    </location>
</feature>
<keyword evidence="3" id="KW-0677">Repeat</keyword>
<dbReference type="InterPro" id="IPR026341">
    <property type="entry name" value="T9SS_type_B"/>
</dbReference>
<dbReference type="PROSITE" id="PS50093">
    <property type="entry name" value="PKD"/>
    <property type="match status" value="3"/>
</dbReference>
<dbReference type="GO" id="GO:0005261">
    <property type="term" value="F:monoatomic cation channel activity"/>
    <property type="evidence" value="ECO:0007669"/>
    <property type="project" value="TreeGrafter"/>
</dbReference>
<gene>
    <name evidence="7" type="ORF">C900_00808</name>
</gene>
<dbReference type="Pfam" id="PF18911">
    <property type="entry name" value="PKD_4"/>
    <property type="match status" value="3"/>
</dbReference>